<evidence type="ECO:0000313" key="7">
    <source>
        <dbReference type="EMBL" id="KAJ8895634.1"/>
    </source>
</evidence>
<protein>
    <recommendedName>
        <fullName evidence="6">HAT C-terminal dimerisation domain-containing protein</fullName>
    </recommendedName>
</protein>
<dbReference type="Proteomes" id="UP001159363">
    <property type="component" value="Chromosome 1"/>
</dbReference>
<proteinExistence type="predicted"/>
<name>A0ABQ9IG71_9NEOP</name>
<dbReference type="PANTHER" id="PTHR46481">
    <property type="entry name" value="ZINC FINGER BED DOMAIN-CONTAINING PROTEIN 4"/>
    <property type="match status" value="1"/>
</dbReference>
<evidence type="ECO:0000259" key="6">
    <source>
        <dbReference type="Pfam" id="PF05699"/>
    </source>
</evidence>
<feature type="domain" description="HAT C-terminal dimerisation" evidence="6">
    <location>
        <begin position="227"/>
        <end position="303"/>
    </location>
</feature>
<evidence type="ECO:0000256" key="4">
    <source>
        <dbReference type="ARBA" id="ARBA00022833"/>
    </source>
</evidence>
<keyword evidence="5" id="KW-0539">Nucleus</keyword>
<dbReference type="InterPro" id="IPR008906">
    <property type="entry name" value="HATC_C_dom"/>
</dbReference>
<keyword evidence="4" id="KW-0862">Zinc</keyword>
<dbReference type="Pfam" id="PF05699">
    <property type="entry name" value="Dimer_Tnp_hAT"/>
    <property type="match status" value="1"/>
</dbReference>
<dbReference type="InterPro" id="IPR012337">
    <property type="entry name" value="RNaseH-like_sf"/>
</dbReference>
<comment type="caution">
    <text evidence="7">The sequence shown here is derived from an EMBL/GenBank/DDBJ whole genome shotgun (WGS) entry which is preliminary data.</text>
</comment>
<dbReference type="EMBL" id="JARBHB010000001">
    <property type="protein sequence ID" value="KAJ8895634.1"/>
    <property type="molecule type" value="Genomic_DNA"/>
</dbReference>
<evidence type="ECO:0000256" key="1">
    <source>
        <dbReference type="ARBA" id="ARBA00004123"/>
    </source>
</evidence>
<evidence type="ECO:0000313" key="8">
    <source>
        <dbReference type="Proteomes" id="UP001159363"/>
    </source>
</evidence>
<sequence length="314" mass="35455">MHCVSFSHVSGLLQVIERSSIKVWITTTCSKEVTRWDSCYNMLERLVEQQEAVQNFTRKISGLCSFSPADWTLAENIVELLRLFKDATLALSKENCILSKVIPIINSLRCGLQMQRSRKDTALKNTVCDMHYALERRFLDMEANIEQYAAETILDPRYKNRVFKNSGSAELAAAWIHEQLAANVTKEKTKVAPTPQPLNEVSVLQQICAELILMSDASHTKTDAPNELTQYLAEPTISLSDDPLTFWRENVSLPNLKLLTQKKLGIPPVSVASEGLFNTSNKTCTKKQNCLSSQNVQILIFFTSKLKFNILKHS</sequence>
<keyword evidence="8" id="KW-1185">Reference proteome</keyword>
<reference evidence="7 8" key="1">
    <citation type="submission" date="2023-02" db="EMBL/GenBank/DDBJ databases">
        <title>LHISI_Scaffold_Assembly.</title>
        <authorList>
            <person name="Stuart O.P."/>
            <person name="Cleave R."/>
            <person name="Magrath M.J.L."/>
            <person name="Mikheyev A.S."/>
        </authorList>
    </citation>
    <scope>NUCLEOTIDE SEQUENCE [LARGE SCALE GENOMIC DNA]</scope>
    <source>
        <strain evidence="7">Daus_M_001</strain>
        <tissue evidence="7">Leg muscle</tissue>
    </source>
</reference>
<dbReference type="InterPro" id="IPR052035">
    <property type="entry name" value="ZnF_BED_domain_contain"/>
</dbReference>
<dbReference type="PANTHER" id="PTHR46481:SF10">
    <property type="entry name" value="ZINC FINGER BED DOMAIN-CONTAINING PROTEIN 39"/>
    <property type="match status" value="1"/>
</dbReference>
<evidence type="ECO:0000256" key="3">
    <source>
        <dbReference type="ARBA" id="ARBA00022771"/>
    </source>
</evidence>
<organism evidence="7 8">
    <name type="scientific">Dryococelus australis</name>
    <dbReference type="NCBI Taxonomy" id="614101"/>
    <lineage>
        <taxon>Eukaryota</taxon>
        <taxon>Metazoa</taxon>
        <taxon>Ecdysozoa</taxon>
        <taxon>Arthropoda</taxon>
        <taxon>Hexapoda</taxon>
        <taxon>Insecta</taxon>
        <taxon>Pterygota</taxon>
        <taxon>Neoptera</taxon>
        <taxon>Polyneoptera</taxon>
        <taxon>Phasmatodea</taxon>
        <taxon>Verophasmatodea</taxon>
        <taxon>Anareolatae</taxon>
        <taxon>Phasmatidae</taxon>
        <taxon>Eurycanthinae</taxon>
        <taxon>Dryococelus</taxon>
    </lineage>
</organism>
<dbReference type="SUPFAM" id="SSF53098">
    <property type="entry name" value="Ribonuclease H-like"/>
    <property type="match status" value="1"/>
</dbReference>
<evidence type="ECO:0000256" key="5">
    <source>
        <dbReference type="ARBA" id="ARBA00023242"/>
    </source>
</evidence>
<keyword evidence="3" id="KW-0863">Zinc-finger</keyword>
<gene>
    <name evidence="7" type="ORF">PR048_000970</name>
</gene>
<keyword evidence="2" id="KW-0479">Metal-binding</keyword>
<evidence type="ECO:0000256" key="2">
    <source>
        <dbReference type="ARBA" id="ARBA00022723"/>
    </source>
</evidence>
<accession>A0ABQ9IG71</accession>
<comment type="subcellular location">
    <subcellularLocation>
        <location evidence="1">Nucleus</location>
    </subcellularLocation>
</comment>